<dbReference type="PIRSF" id="PIRSF000138">
    <property type="entry name" value="Al-hdrx_acd_dh"/>
    <property type="match status" value="1"/>
</dbReference>
<dbReference type="Proteomes" id="UP000198386">
    <property type="component" value="Unassembled WGS sequence"/>
</dbReference>
<feature type="active site" description="Proton acceptor" evidence="6">
    <location>
        <position position="245"/>
    </location>
</feature>
<feature type="binding site" evidence="7">
    <location>
        <position position="245"/>
    </location>
    <ligand>
        <name>glyoxylate</name>
        <dbReference type="ChEBI" id="CHEBI:36655"/>
    </ligand>
</feature>
<evidence type="ECO:0000256" key="5">
    <source>
        <dbReference type="ARBA" id="ARBA00024042"/>
    </source>
</evidence>
<feature type="binding site" evidence="7">
    <location>
        <position position="243"/>
    </location>
    <ligand>
        <name>FMN</name>
        <dbReference type="ChEBI" id="CHEBI:58210"/>
    </ligand>
</feature>
<dbReference type="CDD" id="cd02809">
    <property type="entry name" value="alpha_hydroxyacid_oxid_FMN"/>
    <property type="match status" value="1"/>
</dbReference>
<accession>A0A239ID75</accession>
<keyword evidence="3 7" id="KW-0288">FMN</keyword>
<feature type="binding site" evidence="7">
    <location>
        <position position="128"/>
    </location>
    <ligand>
        <name>glyoxylate</name>
        <dbReference type="ChEBI" id="CHEBI:36655"/>
    </ligand>
</feature>
<keyword evidence="2 7" id="KW-0285">Flavoprotein</keyword>
<dbReference type="Pfam" id="PF01070">
    <property type="entry name" value="FMN_dh"/>
    <property type="match status" value="1"/>
</dbReference>
<dbReference type="RefSeq" id="WP_245817585.1">
    <property type="nucleotide sequence ID" value="NZ_FZOH01000010.1"/>
</dbReference>
<dbReference type="GO" id="GO:0010181">
    <property type="term" value="F:FMN binding"/>
    <property type="evidence" value="ECO:0007669"/>
    <property type="project" value="InterPro"/>
</dbReference>
<evidence type="ECO:0000256" key="3">
    <source>
        <dbReference type="ARBA" id="ARBA00022643"/>
    </source>
</evidence>
<dbReference type="InterPro" id="IPR000262">
    <property type="entry name" value="FMN-dep_DH"/>
</dbReference>
<evidence type="ECO:0000256" key="4">
    <source>
        <dbReference type="ARBA" id="ARBA00023002"/>
    </source>
</evidence>
<evidence type="ECO:0000313" key="10">
    <source>
        <dbReference type="Proteomes" id="UP000198386"/>
    </source>
</evidence>
<feature type="binding site" evidence="7">
    <location>
        <position position="23"/>
    </location>
    <ligand>
        <name>glyoxylate</name>
        <dbReference type="ChEBI" id="CHEBI:36655"/>
    </ligand>
</feature>
<name>A0A239ID75_9ACTN</name>
<keyword evidence="10" id="KW-1185">Reference proteome</keyword>
<evidence type="ECO:0000256" key="6">
    <source>
        <dbReference type="PIRSR" id="PIRSR000138-1"/>
    </source>
</evidence>
<gene>
    <name evidence="9" type="ORF">SAMN04488107_4272</name>
</gene>
<dbReference type="PANTHER" id="PTHR10578:SF107">
    <property type="entry name" value="2-HYDROXYACID OXIDASE 1"/>
    <property type="match status" value="1"/>
</dbReference>
<dbReference type="FunFam" id="3.20.20.70:FF:000029">
    <property type="entry name" value="L-lactate dehydrogenase"/>
    <property type="match status" value="1"/>
</dbReference>
<dbReference type="PANTHER" id="PTHR10578">
    <property type="entry name" value="S -2-HYDROXY-ACID OXIDASE-RELATED"/>
    <property type="match status" value="1"/>
</dbReference>
<keyword evidence="4" id="KW-0560">Oxidoreductase</keyword>
<dbReference type="EMBL" id="FZOH01000010">
    <property type="protein sequence ID" value="SNS90993.1"/>
    <property type="molecule type" value="Genomic_DNA"/>
</dbReference>
<protein>
    <submittedName>
        <fullName evidence="9">4-hydroxymandelate oxidase</fullName>
    </submittedName>
</protein>
<feature type="binding site" evidence="7">
    <location>
        <position position="221"/>
    </location>
    <ligand>
        <name>FMN</name>
        <dbReference type="ChEBI" id="CHEBI:58210"/>
    </ligand>
</feature>
<comment type="similarity">
    <text evidence="5">Belongs to the FMN-dependent alpha-hydroxy acid dehydrogenase family.</text>
</comment>
<dbReference type="SUPFAM" id="SSF51395">
    <property type="entry name" value="FMN-linked oxidoreductases"/>
    <property type="match status" value="1"/>
</dbReference>
<evidence type="ECO:0000313" key="9">
    <source>
        <dbReference type="EMBL" id="SNS90993.1"/>
    </source>
</evidence>
<dbReference type="InterPro" id="IPR012133">
    <property type="entry name" value="Alpha-hydoxy_acid_DH_FMN"/>
</dbReference>
<feature type="domain" description="FMN hydroxy acid dehydrogenase" evidence="8">
    <location>
        <begin position="1"/>
        <end position="350"/>
    </location>
</feature>
<feature type="binding site" evidence="7">
    <location>
        <begin position="299"/>
        <end position="300"/>
    </location>
    <ligand>
        <name>FMN</name>
        <dbReference type="ChEBI" id="CHEBI:58210"/>
    </ligand>
</feature>
<comment type="cofactor">
    <cofactor evidence="1">
        <name>FMN</name>
        <dbReference type="ChEBI" id="CHEBI:58210"/>
    </cofactor>
</comment>
<dbReference type="InterPro" id="IPR013785">
    <property type="entry name" value="Aldolase_TIM"/>
</dbReference>
<dbReference type="AlphaFoldDB" id="A0A239ID75"/>
<evidence type="ECO:0000256" key="7">
    <source>
        <dbReference type="PIRSR" id="PIRSR000138-2"/>
    </source>
</evidence>
<evidence type="ECO:0000259" key="8">
    <source>
        <dbReference type="PROSITE" id="PS51349"/>
    </source>
</evidence>
<reference evidence="10" key="1">
    <citation type="submission" date="2017-06" db="EMBL/GenBank/DDBJ databases">
        <authorList>
            <person name="Varghese N."/>
            <person name="Submissions S."/>
        </authorList>
    </citation>
    <scope>NUCLEOTIDE SEQUENCE [LARGE SCALE GENOMIC DNA]</scope>
    <source>
        <strain evidence="10">DSM 45423</strain>
    </source>
</reference>
<organism evidence="9 10">
    <name type="scientific">Geodermatophilus saharensis</name>
    <dbReference type="NCBI Taxonomy" id="1137994"/>
    <lineage>
        <taxon>Bacteria</taxon>
        <taxon>Bacillati</taxon>
        <taxon>Actinomycetota</taxon>
        <taxon>Actinomycetes</taxon>
        <taxon>Geodermatophilales</taxon>
        <taxon>Geodermatophilaceae</taxon>
        <taxon>Geodermatophilus</taxon>
    </lineage>
</organism>
<dbReference type="PROSITE" id="PS51349">
    <property type="entry name" value="FMN_HYDROXY_ACID_DH_2"/>
    <property type="match status" value="1"/>
</dbReference>
<sequence length="352" mass="36415">MLALLADLRERARSALRPDAWEYYEAGAGDEVTAGEAEAAWRDFRLRPRVLRDVSRVDLRTRALGADLASPFAVAPMAFHALAHPDGECATVRGAGDAGCLTVVSTRASRPLEDVAAAAPGPWWFQAYVMRDRGLTEALVQRAAAAGAGAVVLTVDTPHVGRKQRVGGVRIGIPDDEYLVNLARHLVPGAVGREAAEQDPSLTPDVIGRLAEVGGLPVVVKGVLRGDEALRCVQAGAAGVVVSTHGGRQLDRALPSAHALADVVAAVGDRVPVLVDGGVRSGTDALVALALGATAVLVGRPVLWALAAGGAVAVTEVLEELAADLRHVLALAGATSPADLDPAVVVPRRVDR</sequence>
<feature type="binding site" evidence="7">
    <location>
        <begin position="276"/>
        <end position="280"/>
    </location>
    <ligand>
        <name>FMN</name>
        <dbReference type="ChEBI" id="CHEBI:58210"/>
    </ligand>
</feature>
<feature type="binding site" evidence="7">
    <location>
        <position position="105"/>
    </location>
    <ligand>
        <name>FMN</name>
        <dbReference type="ChEBI" id="CHEBI:58210"/>
    </ligand>
</feature>
<feature type="binding site" evidence="7">
    <location>
        <position position="126"/>
    </location>
    <ligand>
        <name>FMN</name>
        <dbReference type="ChEBI" id="CHEBI:58210"/>
    </ligand>
</feature>
<feature type="binding site" evidence="7">
    <location>
        <begin position="76"/>
        <end position="78"/>
    </location>
    <ligand>
        <name>FMN</name>
        <dbReference type="ChEBI" id="CHEBI:58210"/>
    </ligand>
</feature>
<proteinExistence type="inferred from homology"/>
<dbReference type="Gene3D" id="3.20.20.70">
    <property type="entry name" value="Aldolase class I"/>
    <property type="match status" value="1"/>
</dbReference>
<dbReference type="InterPro" id="IPR037396">
    <property type="entry name" value="FMN_HAD"/>
</dbReference>
<feature type="binding site" evidence="7">
    <location>
        <position position="154"/>
    </location>
    <ligand>
        <name>FMN</name>
        <dbReference type="ChEBI" id="CHEBI:58210"/>
    </ligand>
</feature>
<evidence type="ECO:0000256" key="2">
    <source>
        <dbReference type="ARBA" id="ARBA00022630"/>
    </source>
</evidence>
<evidence type="ECO:0000256" key="1">
    <source>
        <dbReference type="ARBA" id="ARBA00001917"/>
    </source>
</evidence>
<dbReference type="GO" id="GO:0016614">
    <property type="term" value="F:oxidoreductase activity, acting on CH-OH group of donors"/>
    <property type="evidence" value="ECO:0007669"/>
    <property type="project" value="UniProtKB-ARBA"/>
</dbReference>
<feature type="binding site" evidence="7">
    <location>
        <position position="248"/>
    </location>
    <ligand>
        <name>glyoxylate</name>
        <dbReference type="ChEBI" id="CHEBI:36655"/>
    </ligand>
</feature>